<accession>A0A0U4F4R6</accession>
<evidence type="ECO:0000313" key="10">
    <source>
        <dbReference type="Proteomes" id="UP000050331"/>
    </source>
</evidence>
<feature type="domain" description="MPN" evidence="8">
    <location>
        <begin position="94"/>
        <end position="216"/>
    </location>
</feature>
<sequence>MSVIEKAREAVTGYDSIGEHGLISNYDMLSVVLGPFAKMETVERLSAYSLRFLAEMTVNEIEAEGLTHNQAVTLHAALLLGKRSMRSKKERGTIIRSPEDVANHLNNEMGQLNQEHFVTLMLNTRNEVMHKTTLFIGSLNASIVHPRELYREAVKCSAASVIVAHNHPSGSPQPSQEDVHITRRLAESGKMIGIELLDHVVIGEGRFVSLKEKGYL</sequence>
<name>A0A0U4F4R6_9BACI</name>
<proteinExistence type="inferred from homology"/>
<dbReference type="PROSITE" id="PS01302">
    <property type="entry name" value="UPF0758"/>
    <property type="match status" value="1"/>
</dbReference>
<dbReference type="NCBIfam" id="TIGR00608">
    <property type="entry name" value="radc"/>
    <property type="match status" value="1"/>
</dbReference>
<dbReference type="InterPro" id="IPR020891">
    <property type="entry name" value="UPF0758_CS"/>
</dbReference>
<evidence type="ECO:0000256" key="7">
    <source>
        <dbReference type="RuleBase" id="RU003797"/>
    </source>
</evidence>
<keyword evidence="6" id="KW-0482">Metalloprotease</keyword>
<dbReference type="KEGG" id="lao:AOX59_03560"/>
<dbReference type="PANTHER" id="PTHR30471:SF3">
    <property type="entry name" value="UPF0758 PROTEIN YEES-RELATED"/>
    <property type="match status" value="1"/>
</dbReference>
<dbReference type="Proteomes" id="UP000050331">
    <property type="component" value="Chromosome"/>
</dbReference>
<dbReference type="PROSITE" id="PS50249">
    <property type="entry name" value="MPN"/>
    <property type="match status" value="1"/>
</dbReference>
<dbReference type="Pfam" id="PF04002">
    <property type="entry name" value="RadC"/>
    <property type="match status" value="1"/>
</dbReference>
<comment type="similarity">
    <text evidence="1 7">Belongs to the UPF0758 family.</text>
</comment>
<evidence type="ECO:0000256" key="4">
    <source>
        <dbReference type="ARBA" id="ARBA00022801"/>
    </source>
</evidence>
<dbReference type="SUPFAM" id="SSF102712">
    <property type="entry name" value="JAB1/MPN domain"/>
    <property type="match status" value="1"/>
</dbReference>
<dbReference type="GO" id="GO:0046872">
    <property type="term" value="F:metal ion binding"/>
    <property type="evidence" value="ECO:0007669"/>
    <property type="project" value="UniProtKB-KW"/>
</dbReference>
<dbReference type="Gene3D" id="3.40.140.10">
    <property type="entry name" value="Cytidine Deaminase, domain 2"/>
    <property type="match status" value="1"/>
</dbReference>
<dbReference type="NCBIfam" id="NF000642">
    <property type="entry name" value="PRK00024.1"/>
    <property type="match status" value="1"/>
</dbReference>
<dbReference type="InterPro" id="IPR025657">
    <property type="entry name" value="RadC_JAB"/>
</dbReference>
<dbReference type="PANTHER" id="PTHR30471">
    <property type="entry name" value="DNA REPAIR PROTEIN RADC"/>
    <property type="match status" value="1"/>
</dbReference>
<dbReference type="AlphaFoldDB" id="A0A0U4F4R6"/>
<dbReference type="STRING" id="1472767.AOX59_03560"/>
<dbReference type="GO" id="GO:0006508">
    <property type="term" value="P:proteolysis"/>
    <property type="evidence" value="ECO:0007669"/>
    <property type="project" value="UniProtKB-KW"/>
</dbReference>
<dbReference type="CDD" id="cd08071">
    <property type="entry name" value="MPN_DUF2466"/>
    <property type="match status" value="1"/>
</dbReference>
<evidence type="ECO:0000256" key="6">
    <source>
        <dbReference type="ARBA" id="ARBA00023049"/>
    </source>
</evidence>
<keyword evidence="10" id="KW-1185">Reference proteome</keyword>
<evidence type="ECO:0000256" key="1">
    <source>
        <dbReference type="ARBA" id="ARBA00010243"/>
    </source>
</evidence>
<keyword evidence="5" id="KW-0862">Zinc</keyword>
<keyword evidence="2" id="KW-0645">Protease</keyword>
<organism evidence="9 10">
    <name type="scientific">Lentibacillus amyloliquefaciens</name>
    <dbReference type="NCBI Taxonomy" id="1472767"/>
    <lineage>
        <taxon>Bacteria</taxon>
        <taxon>Bacillati</taxon>
        <taxon>Bacillota</taxon>
        <taxon>Bacilli</taxon>
        <taxon>Bacillales</taxon>
        <taxon>Bacillaceae</taxon>
        <taxon>Lentibacillus</taxon>
    </lineage>
</organism>
<dbReference type="InterPro" id="IPR037518">
    <property type="entry name" value="MPN"/>
</dbReference>
<dbReference type="RefSeq" id="WP_068441943.1">
    <property type="nucleotide sequence ID" value="NZ_CP013862.1"/>
</dbReference>
<reference evidence="9 10" key="1">
    <citation type="submission" date="2016-01" db="EMBL/GenBank/DDBJ databases">
        <title>Complete genome sequence of strain Lentibacillus amyloliquefaciens LAM0015T isolated from saline sediment.</title>
        <authorList>
            <person name="Wang J.-L."/>
            <person name="He M.-X."/>
        </authorList>
    </citation>
    <scope>NUCLEOTIDE SEQUENCE [LARGE SCALE GENOMIC DNA]</scope>
    <source>
        <strain evidence="9 10">LAM0015</strain>
    </source>
</reference>
<dbReference type="EMBL" id="CP013862">
    <property type="protein sequence ID" value="ALX47763.1"/>
    <property type="molecule type" value="Genomic_DNA"/>
</dbReference>
<evidence type="ECO:0000259" key="8">
    <source>
        <dbReference type="PROSITE" id="PS50249"/>
    </source>
</evidence>
<dbReference type="OrthoDB" id="9804482at2"/>
<evidence type="ECO:0000256" key="3">
    <source>
        <dbReference type="ARBA" id="ARBA00022723"/>
    </source>
</evidence>
<gene>
    <name evidence="9" type="ORF">AOX59_03560</name>
</gene>
<dbReference type="GO" id="GO:0008237">
    <property type="term" value="F:metallopeptidase activity"/>
    <property type="evidence" value="ECO:0007669"/>
    <property type="project" value="UniProtKB-KW"/>
</dbReference>
<keyword evidence="4" id="KW-0378">Hydrolase</keyword>
<keyword evidence="3" id="KW-0479">Metal-binding</keyword>
<evidence type="ECO:0000256" key="2">
    <source>
        <dbReference type="ARBA" id="ARBA00022670"/>
    </source>
</evidence>
<dbReference type="InterPro" id="IPR001405">
    <property type="entry name" value="UPF0758"/>
</dbReference>
<evidence type="ECO:0000313" key="9">
    <source>
        <dbReference type="EMBL" id="ALX47763.1"/>
    </source>
</evidence>
<protein>
    <submittedName>
        <fullName evidence="9">DNA repair protein RadC</fullName>
    </submittedName>
</protein>
<evidence type="ECO:0000256" key="5">
    <source>
        <dbReference type="ARBA" id="ARBA00022833"/>
    </source>
</evidence>